<proteinExistence type="predicted"/>
<dbReference type="InterPro" id="IPR025558">
    <property type="entry name" value="DUF4283"/>
</dbReference>
<organism evidence="2 3">
    <name type="scientific">Acer yangbiense</name>
    <dbReference type="NCBI Taxonomy" id="1000413"/>
    <lineage>
        <taxon>Eukaryota</taxon>
        <taxon>Viridiplantae</taxon>
        <taxon>Streptophyta</taxon>
        <taxon>Embryophyta</taxon>
        <taxon>Tracheophyta</taxon>
        <taxon>Spermatophyta</taxon>
        <taxon>Magnoliopsida</taxon>
        <taxon>eudicotyledons</taxon>
        <taxon>Gunneridae</taxon>
        <taxon>Pentapetalae</taxon>
        <taxon>rosids</taxon>
        <taxon>malvids</taxon>
        <taxon>Sapindales</taxon>
        <taxon>Sapindaceae</taxon>
        <taxon>Hippocastanoideae</taxon>
        <taxon>Acereae</taxon>
        <taxon>Acer</taxon>
    </lineage>
</organism>
<dbReference type="Pfam" id="PF14111">
    <property type="entry name" value="DUF4283"/>
    <property type="match status" value="1"/>
</dbReference>
<gene>
    <name evidence="2" type="ORF">EZV62_027464</name>
</gene>
<dbReference type="EMBL" id="VAHF01000013">
    <property type="protein sequence ID" value="TXG48170.1"/>
    <property type="molecule type" value="Genomic_DNA"/>
</dbReference>
<dbReference type="AlphaFoldDB" id="A0A5C7GUA8"/>
<accession>A0A5C7GUA8</accession>
<feature type="domain" description="DUF4283" evidence="1">
    <location>
        <begin position="39"/>
        <end position="109"/>
    </location>
</feature>
<evidence type="ECO:0000313" key="2">
    <source>
        <dbReference type="EMBL" id="TXG48170.1"/>
    </source>
</evidence>
<evidence type="ECO:0000313" key="3">
    <source>
        <dbReference type="Proteomes" id="UP000323000"/>
    </source>
</evidence>
<dbReference type="Proteomes" id="UP000323000">
    <property type="component" value="Chromosome 13"/>
</dbReference>
<sequence length="408" mass="46050">MNADEIARLCASMTLKEREGSIRTLKADMKDAGLRKMATSLVGKVLSSKTVNMDSFYAVMRKIWQTRDDVEIEPVTRNIFAFHFQNIDDKRKIISGGPWSFNDTLLMLEEPEGKGIFNMSKGRCLGGWSGIGYASEIRMASQVLLLMWATGAQDYCLDKPKGLVAVNGEEFLFGFWMRSSVLAMRTGNGGQRWDLRERGKALRPSSDRRIEGLIEDSIISENQELKDMGNLVFKSTWERKEDNMGTNFSGFLDIVEVGHRNTASLCTRVDPLERIMRKEISKHGLISQSNGLIGLNVLSGSHMDMADKVGAPNPIPLKDAGEEREINTEVAIRGLVVRFWARRKKLVAMGGYQKFLKSKIMFLSMGIRLMWLSMKERRVGLHRPIGHNECVSVERFWIGERSSVLCIA</sequence>
<name>A0A5C7GUA8_9ROSI</name>
<comment type="caution">
    <text evidence="2">The sequence shown here is derived from an EMBL/GenBank/DDBJ whole genome shotgun (WGS) entry which is preliminary data.</text>
</comment>
<protein>
    <recommendedName>
        <fullName evidence="1">DUF4283 domain-containing protein</fullName>
    </recommendedName>
</protein>
<dbReference type="OrthoDB" id="1939594at2759"/>
<keyword evidence="3" id="KW-1185">Reference proteome</keyword>
<reference evidence="3" key="1">
    <citation type="journal article" date="2019" name="Gigascience">
        <title>De novo genome assembly of the endangered Acer yangbiense, a plant species with extremely small populations endemic to Yunnan Province, China.</title>
        <authorList>
            <person name="Yang J."/>
            <person name="Wariss H.M."/>
            <person name="Tao L."/>
            <person name="Zhang R."/>
            <person name="Yun Q."/>
            <person name="Hollingsworth P."/>
            <person name="Dao Z."/>
            <person name="Luo G."/>
            <person name="Guo H."/>
            <person name="Ma Y."/>
            <person name="Sun W."/>
        </authorList>
    </citation>
    <scope>NUCLEOTIDE SEQUENCE [LARGE SCALE GENOMIC DNA]</scope>
    <source>
        <strain evidence="3">cv. Malutang</strain>
    </source>
</reference>
<evidence type="ECO:0000259" key="1">
    <source>
        <dbReference type="Pfam" id="PF14111"/>
    </source>
</evidence>